<dbReference type="Pfam" id="PF08447">
    <property type="entry name" value="PAS_3"/>
    <property type="match status" value="1"/>
</dbReference>
<dbReference type="SMART" id="SM00091">
    <property type="entry name" value="PAS"/>
    <property type="match status" value="2"/>
</dbReference>
<sequence length="1382" mass="156758">MSVNKTVNEDIFTSGGEMGTLIKAFDWSLTPLGPINQWPLCLKTVVSIMLASRFPIQILWGPDYIQFYNDAYRPILGSKHPKGLGQRGQDCWSEVWDFAGPRLDRVRLTGEASWSDDQLLLLNRHGYLEECYFTFSYTPVLDESGEVAGIFNAVNETTQRVIQGRRQQTLAAIATHLAEAKTPQETCSVVAATLVNNAADVPFALFYELDHTNHRAKLVNSVRLENHLSDLPFLVNINLNKPVASLEPMVKAVKSGEIQIINHLQQQWPSLPGEPWGESPDSALILPIILPAQKQSVGVMVVGISPRRELDEHYRQFFELIVNHIALAMTNCRAYEEERKRAEALAELDRAKTVFFSNISHELRTPLTLIQGPLEEVLHQTESPLAPSTRASLVMAQRNVLRLQKLVNTFLEFSRLEAGRIRAFYQPTDLGTFTQELASVFRSAIEQSGMRLVVHCPPLPQPVYVDHQMWEKIVLNLLSNAFKFTFEGEIKVSLTWAGDRVKFEIQDTGIGIAEAEIPYLFDRFYRIQGAPSRTYEGSGIGLSLVQELVHLHGGTIEVNSIPAQGTCFRIYLPTGSRHLPPEQIGLACPFPATSPTTAVFVEEALSWLPQTPDVATDTPSSVRLTTPNARIILADDNADMREYVKRLLNKLYQVEAVGDGMAALEAIRRHPPDLVLTDVMMPQLNGFELLQQLRSNPLTQELPIILLSARAGEEYLVEALEAGADDYLVKPFSARELLVRIEANLKMAQLRQQATQKEQKLRAQAETARQQTIDILERITEGFVAFDSQWRFTYVNRQAALMVDISREQLLGNNIWELFPQAINHPFYQQLQQAINEQVSLTFETFYARLSRWFLLDVYPASEGVSVYFRDITESKNQQLIREENEARLRKSEERLRIALKSAPIALFNQDRELKYTWIYNFTFNYQISEVIGKTDEDLFGAENAQALSEVKTAVLDSGVGQRKEVKINWQDQEIYFDLTLEPLKNCEGQIIGLTGASVNITELKYIEQALRESEARFRTMADSAPVLIWMSGTDRSCHFFNQVWLNFTGRTLEQEIGNGWTEGVHPEDFDSCLQTYLSAFEQRIEFQMEYRLRRADGEYRWVFDRGKPLFTPEGIFAGYIGSCVDITEQKEANLMLQERAQELTQLNEALTQTAELLQKRNQELDQFAYVVSHDLKAPLRAIANLSQWIQEDLEDVLPQENQAQLELLRQRVYRMNNLIDSLLEYSRIGRTEETIEDVNVKNLLDDIIDSLSPPPSFTINVASSMPTVTTQKVLLSQVLTNLISNGIKHHGRLDGKLEISVQEQKNFYQFFVSDDGQGIPAQYQQKIFAIFQTVKTRETKESTGIGLSIVKKIVEIQGGNIILASQEGQGSTFSFTWPKNP</sequence>
<dbReference type="eggNOG" id="COG5000">
    <property type="taxonomic scope" value="Bacteria"/>
</dbReference>
<feature type="modified residue" description="4-aspartylphosphate" evidence="9">
    <location>
        <position position="678"/>
    </location>
</feature>
<evidence type="ECO:0000259" key="14">
    <source>
        <dbReference type="PROSITE" id="PS50113"/>
    </source>
</evidence>
<evidence type="ECO:0000256" key="8">
    <source>
        <dbReference type="ARBA" id="ARBA00023012"/>
    </source>
</evidence>
<feature type="domain" description="PAC" evidence="14">
    <location>
        <begin position="962"/>
        <end position="1013"/>
    </location>
</feature>
<dbReference type="InterPro" id="IPR003594">
    <property type="entry name" value="HATPase_dom"/>
</dbReference>
<dbReference type="SMART" id="SM00387">
    <property type="entry name" value="HATPase_c"/>
    <property type="match status" value="2"/>
</dbReference>
<dbReference type="SMART" id="SM00086">
    <property type="entry name" value="PAC"/>
    <property type="match status" value="1"/>
</dbReference>
<dbReference type="eggNOG" id="COG2205">
    <property type="taxonomic scope" value="Bacteria"/>
</dbReference>
<dbReference type="InterPro" id="IPR036890">
    <property type="entry name" value="HATPase_C_sf"/>
</dbReference>
<keyword evidence="6 15" id="KW-0418">Kinase</keyword>
<feature type="domain" description="PAC" evidence="14">
    <location>
        <begin position="1087"/>
        <end position="1139"/>
    </location>
</feature>
<dbReference type="Pfam" id="PF13185">
    <property type="entry name" value="GAF_2"/>
    <property type="match status" value="1"/>
</dbReference>
<keyword evidence="3 9" id="KW-0597">Phosphoprotein</keyword>
<dbReference type="SUPFAM" id="SSF47384">
    <property type="entry name" value="Homodimeric domain of signal transducing histidine kinase"/>
    <property type="match status" value="2"/>
</dbReference>
<dbReference type="SMART" id="SM00448">
    <property type="entry name" value="REC"/>
    <property type="match status" value="1"/>
</dbReference>
<dbReference type="RefSeq" id="WP_013322624.1">
    <property type="nucleotide sequence ID" value="NC_014501.1"/>
</dbReference>
<dbReference type="EC" id="2.7.13.3" evidence="2"/>
<evidence type="ECO:0000256" key="3">
    <source>
        <dbReference type="ARBA" id="ARBA00022553"/>
    </source>
</evidence>
<dbReference type="Pfam" id="PF00072">
    <property type="entry name" value="Response_reg"/>
    <property type="match status" value="1"/>
</dbReference>
<dbReference type="STRING" id="497965.Cyan7822_2547"/>
<dbReference type="InterPro" id="IPR004358">
    <property type="entry name" value="Sig_transdc_His_kin-like_C"/>
</dbReference>
<dbReference type="InterPro" id="IPR000700">
    <property type="entry name" value="PAS-assoc_C"/>
</dbReference>
<feature type="domain" description="Histidine kinase" evidence="11">
    <location>
        <begin position="358"/>
        <end position="576"/>
    </location>
</feature>
<dbReference type="FunFam" id="1.10.287.130:FF:000045">
    <property type="entry name" value="Two-component system sensor histidine kinase/response regulator"/>
    <property type="match status" value="1"/>
</dbReference>
<organism evidence="15 16">
    <name type="scientific">Gloeothece verrucosa (strain PCC 7822)</name>
    <name type="common">Cyanothece sp. (strain PCC 7822)</name>
    <dbReference type="NCBI Taxonomy" id="497965"/>
    <lineage>
        <taxon>Bacteria</taxon>
        <taxon>Bacillati</taxon>
        <taxon>Cyanobacteriota</taxon>
        <taxon>Cyanophyceae</taxon>
        <taxon>Oscillatoriophycideae</taxon>
        <taxon>Chroococcales</taxon>
        <taxon>Aphanothecaceae</taxon>
        <taxon>Gloeothece</taxon>
        <taxon>Gloeothece verrucosa</taxon>
    </lineage>
</organism>
<dbReference type="Gene3D" id="3.30.450.20">
    <property type="entry name" value="PAS domain"/>
    <property type="match status" value="4"/>
</dbReference>
<dbReference type="SUPFAM" id="SSF55874">
    <property type="entry name" value="ATPase domain of HSP90 chaperone/DNA topoisomerase II/histidine kinase"/>
    <property type="match status" value="2"/>
</dbReference>
<feature type="domain" description="Response regulatory" evidence="12">
    <location>
        <begin position="630"/>
        <end position="745"/>
    </location>
</feature>
<dbReference type="SMART" id="SM00065">
    <property type="entry name" value="GAF"/>
    <property type="match status" value="1"/>
</dbReference>
<dbReference type="InterPro" id="IPR000014">
    <property type="entry name" value="PAS"/>
</dbReference>
<evidence type="ECO:0000256" key="7">
    <source>
        <dbReference type="ARBA" id="ARBA00022840"/>
    </source>
</evidence>
<dbReference type="Gene3D" id="3.30.450.40">
    <property type="match status" value="1"/>
</dbReference>
<dbReference type="InterPro" id="IPR001610">
    <property type="entry name" value="PAC"/>
</dbReference>
<dbReference type="eggNOG" id="COG4251">
    <property type="taxonomic scope" value="Bacteria"/>
</dbReference>
<dbReference type="HOGENOM" id="CLU_000445_82_0_3"/>
<protein>
    <recommendedName>
        <fullName evidence="2">histidine kinase</fullName>
        <ecNumber evidence="2">2.7.13.3</ecNumber>
    </recommendedName>
</protein>
<dbReference type="Gene3D" id="1.10.287.130">
    <property type="match status" value="2"/>
</dbReference>
<dbReference type="Proteomes" id="UP000008206">
    <property type="component" value="Chromosome"/>
</dbReference>
<dbReference type="OrthoDB" id="9796100at2"/>
<evidence type="ECO:0000256" key="1">
    <source>
        <dbReference type="ARBA" id="ARBA00000085"/>
    </source>
</evidence>
<dbReference type="CDD" id="cd17574">
    <property type="entry name" value="REC_OmpR"/>
    <property type="match status" value="1"/>
</dbReference>
<feature type="domain" description="Histidine kinase" evidence="11">
    <location>
        <begin position="1171"/>
        <end position="1382"/>
    </location>
</feature>
<evidence type="ECO:0000313" key="15">
    <source>
        <dbReference type="EMBL" id="ADN14519.1"/>
    </source>
</evidence>
<reference evidence="16" key="1">
    <citation type="journal article" date="2011" name="MBio">
        <title>Novel metabolic attributes of the genus Cyanothece, comprising a group of unicellular nitrogen-fixing Cyanobacteria.</title>
        <authorList>
            <person name="Bandyopadhyay A."/>
            <person name="Elvitigala T."/>
            <person name="Welsh E."/>
            <person name="Stockel J."/>
            <person name="Liberton M."/>
            <person name="Min H."/>
            <person name="Sherman L.A."/>
            <person name="Pakrasi H.B."/>
        </authorList>
    </citation>
    <scope>NUCLEOTIDE SEQUENCE [LARGE SCALE GENOMIC DNA]</scope>
    <source>
        <strain evidence="16">PCC 7822</strain>
    </source>
</reference>
<dbReference type="InterPro" id="IPR005467">
    <property type="entry name" value="His_kinase_dom"/>
</dbReference>
<dbReference type="PANTHER" id="PTHR43547:SF2">
    <property type="entry name" value="HYBRID SIGNAL TRANSDUCTION HISTIDINE KINASE C"/>
    <property type="match status" value="1"/>
</dbReference>
<dbReference type="Pfam" id="PF08448">
    <property type="entry name" value="PAS_4"/>
    <property type="match status" value="2"/>
</dbReference>
<feature type="domain" description="PAS" evidence="13">
    <location>
        <begin position="768"/>
        <end position="838"/>
    </location>
</feature>
<dbReference type="PROSITE" id="PS50112">
    <property type="entry name" value="PAS"/>
    <property type="match status" value="2"/>
</dbReference>
<dbReference type="SUPFAM" id="SSF55781">
    <property type="entry name" value="GAF domain-like"/>
    <property type="match status" value="1"/>
</dbReference>
<keyword evidence="5" id="KW-0547">Nucleotide-binding</keyword>
<evidence type="ECO:0000256" key="9">
    <source>
        <dbReference type="PROSITE-ProRule" id="PRU00169"/>
    </source>
</evidence>
<dbReference type="InterPro" id="IPR013655">
    <property type="entry name" value="PAS_fold_3"/>
</dbReference>
<comment type="catalytic activity">
    <reaction evidence="1">
        <text>ATP + protein L-histidine = ADP + protein N-phospho-L-histidine.</text>
        <dbReference type="EC" id="2.7.13.3"/>
    </reaction>
</comment>
<dbReference type="CDD" id="cd00130">
    <property type="entry name" value="PAS"/>
    <property type="match status" value="2"/>
</dbReference>
<dbReference type="PRINTS" id="PR00344">
    <property type="entry name" value="BCTRLSENSOR"/>
</dbReference>
<dbReference type="InterPro" id="IPR036097">
    <property type="entry name" value="HisK_dim/P_sf"/>
</dbReference>
<keyword evidence="16" id="KW-1185">Reference proteome</keyword>
<dbReference type="InterPro" id="IPR001789">
    <property type="entry name" value="Sig_transdc_resp-reg_receiver"/>
</dbReference>
<dbReference type="InterPro" id="IPR003018">
    <property type="entry name" value="GAF"/>
</dbReference>
<dbReference type="eggNOG" id="COG0745">
    <property type="taxonomic scope" value="Bacteria"/>
</dbReference>
<dbReference type="SUPFAM" id="SSF55785">
    <property type="entry name" value="PYP-like sensor domain (PAS domain)"/>
    <property type="match status" value="3"/>
</dbReference>
<dbReference type="EMBL" id="CP002198">
    <property type="protein sequence ID" value="ADN14519.1"/>
    <property type="molecule type" value="Genomic_DNA"/>
</dbReference>
<keyword evidence="8" id="KW-0902">Two-component regulatory system</keyword>
<feature type="coiled-coil region" evidence="10">
    <location>
        <begin position="1127"/>
        <end position="1161"/>
    </location>
</feature>
<feature type="coiled-coil region" evidence="10">
    <location>
        <begin position="738"/>
        <end position="771"/>
    </location>
</feature>
<feature type="domain" description="PAS" evidence="13">
    <location>
        <begin position="1014"/>
        <end position="1084"/>
    </location>
</feature>
<dbReference type="KEGG" id="cyj:Cyan7822_2547"/>
<dbReference type="InterPro" id="IPR013656">
    <property type="entry name" value="PAS_4"/>
</dbReference>
<keyword evidence="7" id="KW-0067">ATP-binding</keyword>
<proteinExistence type="predicted"/>
<dbReference type="GO" id="GO:0005524">
    <property type="term" value="F:ATP binding"/>
    <property type="evidence" value="ECO:0007669"/>
    <property type="project" value="UniProtKB-KW"/>
</dbReference>
<dbReference type="Gene3D" id="3.40.50.2300">
    <property type="match status" value="1"/>
</dbReference>
<dbReference type="NCBIfam" id="TIGR00229">
    <property type="entry name" value="sensory_box"/>
    <property type="match status" value="2"/>
</dbReference>
<dbReference type="CDD" id="cd00082">
    <property type="entry name" value="HisKA"/>
    <property type="match status" value="2"/>
</dbReference>
<evidence type="ECO:0000256" key="10">
    <source>
        <dbReference type="SAM" id="Coils"/>
    </source>
</evidence>
<dbReference type="Pfam" id="PF02518">
    <property type="entry name" value="HATPase_c"/>
    <property type="match status" value="2"/>
</dbReference>
<keyword evidence="10" id="KW-0175">Coiled coil</keyword>
<name>E0UHY9_GLOV7</name>
<dbReference type="FunFam" id="3.30.565.10:FF:000037">
    <property type="entry name" value="Hybrid sensor histidine kinase/response regulator"/>
    <property type="match status" value="1"/>
</dbReference>
<dbReference type="CDD" id="cd16922">
    <property type="entry name" value="HATPase_EvgS-ArcB-TorS-like"/>
    <property type="match status" value="1"/>
</dbReference>
<dbReference type="InterPro" id="IPR003661">
    <property type="entry name" value="HisK_dim/P_dom"/>
</dbReference>
<feature type="coiled-coil region" evidence="10">
    <location>
        <begin position="325"/>
        <end position="352"/>
    </location>
</feature>
<dbReference type="Gene3D" id="3.30.565.10">
    <property type="entry name" value="Histidine kinase-like ATPase, C-terminal domain"/>
    <property type="match status" value="2"/>
</dbReference>
<evidence type="ECO:0000313" key="16">
    <source>
        <dbReference type="Proteomes" id="UP000008206"/>
    </source>
</evidence>
<accession>E0UHY9</accession>
<dbReference type="PROSITE" id="PS50109">
    <property type="entry name" value="HIS_KIN"/>
    <property type="match status" value="2"/>
</dbReference>
<dbReference type="InterPro" id="IPR029016">
    <property type="entry name" value="GAF-like_dom_sf"/>
</dbReference>
<evidence type="ECO:0000256" key="2">
    <source>
        <dbReference type="ARBA" id="ARBA00012438"/>
    </source>
</evidence>
<evidence type="ECO:0000256" key="5">
    <source>
        <dbReference type="ARBA" id="ARBA00022741"/>
    </source>
</evidence>
<evidence type="ECO:0000259" key="11">
    <source>
        <dbReference type="PROSITE" id="PS50109"/>
    </source>
</evidence>
<dbReference type="GO" id="GO:0000155">
    <property type="term" value="F:phosphorelay sensor kinase activity"/>
    <property type="evidence" value="ECO:0007669"/>
    <property type="project" value="InterPro"/>
</dbReference>
<dbReference type="FunFam" id="3.30.450.20:FF:000099">
    <property type="entry name" value="Sensory box sensor histidine kinase"/>
    <property type="match status" value="1"/>
</dbReference>
<dbReference type="SUPFAM" id="SSF52172">
    <property type="entry name" value="CheY-like"/>
    <property type="match status" value="1"/>
</dbReference>
<dbReference type="PROSITE" id="PS50110">
    <property type="entry name" value="RESPONSE_REGULATORY"/>
    <property type="match status" value="1"/>
</dbReference>
<keyword evidence="4" id="KW-0808">Transferase</keyword>
<dbReference type="PROSITE" id="PS50113">
    <property type="entry name" value="PAC"/>
    <property type="match status" value="2"/>
</dbReference>
<evidence type="ECO:0000259" key="13">
    <source>
        <dbReference type="PROSITE" id="PS50112"/>
    </source>
</evidence>
<dbReference type="Pfam" id="PF00512">
    <property type="entry name" value="HisKA"/>
    <property type="match status" value="2"/>
</dbReference>
<dbReference type="InterPro" id="IPR035965">
    <property type="entry name" value="PAS-like_dom_sf"/>
</dbReference>
<dbReference type="PANTHER" id="PTHR43547">
    <property type="entry name" value="TWO-COMPONENT HISTIDINE KINASE"/>
    <property type="match status" value="1"/>
</dbReference>
<evidence type="ECO:0000256" key="4">
    <source>
        <dbReference type="ARBA" id="ARBA00022679"/>
    </source>
</evidence>
<dbReference type="InterPro" id="IPR011006">
    <property type="entry name" value="CheY-like_superfamily"/>
</dbReference>
<gene>
    <name evidence="15" type="ordered locus">Cyan7822_2547</name>
</gene>
<evidence type="ECO:0000259" key="12">
    <source>
        <dbReference type="PROSITE" id="PS50110"/>
    </source>
</evidence>
<dbReference type="SMART" id="SM00388">
    <property type="entry name" value="HisKA"/>
    <property type="match status" value="2"/>
</dbReference>
<evidence type="ECO:0000256" key="6">
    <source>
        <dbReference type="ARBA" id="ARBA00022777"/>
    </source>
</evidence>